<evidence type="ECO:0000313" key="2">
    <source>
        <dbReference type="EMBL" id="RON33694.1"/>
    </source>
</evidence>
<dbReference type="InterPro" id="IPR027417">
    <property type="entry name" value="P-loop_NTPase"/>
</dbReference>
<proteinExistence type="predicted"/>
<organism evidence="2 3">
    <name type="scientific">Pseudomonas brassicacearum</name>
    <dbReference type="NCBI Taxonomy" id="930166"/>
    <lineage>
        <taxon>Bacteria</taxon>
        <taxon>Pseudomonadati</taxon>
        <taxon>Pseudomonadota</taxon>
        <taxon>Gammaproteobacteria</taxon>
        <taxon>Pseudomonadales</taxon>
        <taxon>Pseudomonadaceae</taxon>
        <taxon>Pseudomonas</taxon>
    </lineage>
</organism>
<dbReference type="GO" id="GO:0016887">
    <property type="term" value="F:ATP hydrolysis activity"/>
    <property type="evidence" value="ECO:0007669"/>
    <property type="project" value="InterPro"/>
</dbReference>
<dbReference type="Gene3D" id="3.40.50.300">
    <property type="entry name" value="P-loop containing nucleotide triphosphate hydrolases"/>
    <property type="match status" value="1"/>
</dbReference>
<feature type="domain" description="Endonuclease GajA/Old nuclease/RecF-like AAA" evidence="1">
    <location>
        <begin position="256"/>
        <end position="304"/>
    </location>
</feature>
<gene>
    <name evidence="2" type="ORF">BK664_24655</name>
</gene>
<comment type="caution">
    <text evidence="2">The sequence shown here is derived from an EMBL/GenBank/DDBJ whole genome shotgun (WGS) entry which is preliminary data.</text>
</comment>
<dbReference type="RefSeq" id="WP_123368055.1">
    <property type="nucleotide sequence ID" value="NZ_MOBO01000026.1"/>
</dbReference>
<accession>A0A423J7Q3</accession>
<dbReference type="EMBL" id="MOBO01000026">
    <property type="protein sequence ID" value="RON33694.1"/>
    <property type="molecule type" value="Genomic_DNA"/>
</dbReference>
<dbReference type="SUPFAM" id="SSF52540">
    <property type="entry name" value="P-loop containing nucleoside triphosphate hydrolases"/>
    <property type="match status" value="1"/>
</dbReference>
<sequence>MNKIAPRLLPNGKSKAELGIEDNKSVPILRVKGIDIKRFRSLVQQQIILGSRITVLSGRNGTMKTSLMGLIAHPFASESEDGFGRPLKTMLAEVFNLSSVYDLDDYQYDIVAETSPDTYIREPVQIYYVADKTNRHRVVVSGSAKGDGNLAYNTSFLNLRRLYPIVDLAADRTKEEPPVLSDGEGAQLKQFYEQIFPSSSYGAFVGVYRPKMKSTWAPSGGDLGYDWKTISSGEDNLGAIFNRLIGFQRAYNPGQKTGGGILCIDEFEATLHPVAQIRLFEYLLKWSGEYKVQVIITTHSLGLISDIYLKHGKLLEKDQVIINFVSKSKAKASNYPIIQNPPYELAYKELTFLSPLQVAQSRKLKIFCEDEVAIHFLKRIIRKKEILDALEFYSSLDDSHSKPGMSFTEVKPLAAACARFPVLFENSLVILDPDVSDTFLNNIKIKDFCLRLPDNLGIALERRIIYHIISLENDDHFFDKSLKERDAFLGEFSSHGISLSPADVLDEKKTHINNCKSWANSNSANFKKYVTHYCNNNLIKTDFLEQFIETLNVLNARIGLPPIHHQR</sequence>
<dbReference type="GO" id="GO:0005524">
    <property type="term" value="F:ATP binding"/>
    <property type="evidence" value="ECO:0007669"/>
    <property type="project" value="InterPro"/>
</dbReference>
<dbReference type="Proteomes" id="UP000286351">
    <property type="component" value="Unassembled WGS sequence"/>
</dbReference>
<evidence type="ECO:0000259" key="1">
    <source>
        <dbReference type="Pfam" id="PF13175"/>
    </source>
</evidence>
<name>A0A423J7Q3_9PSED</name>
<dbReference type="PANTHER" id="PTHR43581">
    <property type="entry name" value="ATP/GTP PHOSPHATASE"/>
    <property type="match status" value="1"/>
</dbReference>
<protein>
    <recommendedName>
        <fullName evidence="1">Endonuclease GajA/Old nuclease/RecF-like AAA domain-containing protein</fullName>
    </recommendedName>
</protein>
<dbReference type="InterPro" id="IPR051396">
    <property type="entry name" value="Bact_Antivir_Def_Nuclease"/>
</dbReference>
<dbReference type="AlphaFoldDB" id="A0A423J7Q3"/>
<evidence type="ECO:0000313" key="3">
    <source>
        <dbReference type="Proteomes" id="UP000286351"/>
    </source>
</evidence>
<dbReference type="PANTHER" id="PTHR43581:SF4">
    <property type="entry name" value="ATP_GTP PHOSPHATASE"/>
    <property type="match status" value="1"/>
</dbReference>
<reference evidence="2 3" key="1">
    <citation type="submission" date="2016-10" db="EMBL/GenBank/DDBJ databases">
        <title>Comparative genome analysis of multiple Pseudomonas spp. focuses on biocontrol and plant growth promoting traits.</title>
        <authorList>
            <person name="Tao X.-Y."/>
            <person name="Taylor C.G."/>
        </authorList>
    </citation>
    <scope>NUCLEOTIDE SEQUENCE [LARGE SCALE GENOMIC DNA]</scope>
    <source>
        <strain evidence="2 3">38D4</strain>
    </source>
</reference>
<dbReference type="Pfam" id="PF13175">
    <property type="entry name" value="AAA_15"/>
    <property type="match status" value="1"/>
</dbReference>
<dbReference type="InterPro" id="IPR041685">
    <property type="entry name" value="AAA_GajA/Old/RecF-like"/>
</dbReference>